<organism evidence="5 6">
    <name type="scientific">Trichoderma harzianum</name>
    <name type="common">Hypocrea lixii</name>
    <dbReference type="NCBI Taxonomy" id="5544"/>
    <lineage>
        <taxon>Eukaryota</taxon>
        <taxon>Fungi</taxon>
        <taxon>Dikarya</taxon>
        <taxon>Ascomycota</taxon>
        <taxon>Pezizomycotina</taxon>
        <taxon>Sordariomycetes</taxon>
        <taxon>Hypocreomycetidae</taxon>
        <taxon>Hypocreales</taxon>
        <taxon>Hypocreaceae</taxon>
        <taxon>Trichoderma</taxon>
    </lineage>
</organism>
<dbReference type="Proteomes" id="UP000034112">
    <property type="component" value="Unassembled WGS sequence"/>
</dbReference>
<dbReference type="EMBL" id="JOKZ01000026">
    <property type="protein sequence ID" value="KKP06401.1"/>
    <property type="molecule type" value="Genomic_DNA"/>
</dbReference>
<dbReference type="GO" id="GO:0005576">
    <property type="term" value="C:extracellular region"/>
    <property type="evidence" value="ECO:0007669"/>
    <property type="project" value="InterPro"/>
</dbReference>
<evidence type="ECO:0008006" key="7">
    <source>
        <dbReference type="Google" id="ProtNLM"/>
    </source>
</evidence>
<evidence type="ECO:0000256" key="2">
    <source>
        <dbReference type="ARBA" id="ARBA00009576"/>
    </source>
</evidence>
<dbReference type="SUPFAM" id="SSF101751">
    <property type="entry name" value="Hydrophobin II, HfbII"/>
    <property type="match status" value="1"/>
</dbReference>
<dbReference type="PANTHER" id="PTHR42341:SF1">
    <property type="entry name" value="HYDROPHOBIN"/>
    <property type="match status" value="1"/>
</dbReference>
<feature type="signal peptide" evidence="4">
    <location>
        <begin position="1"/>
        <end position="16"/>
    </location>
</feature>
<evidence type="ECO:0000313" key="6">
    <source>
        <dbReference type="Proteomes" id="UP000034112"/>
    </source>
</evidence>
<dbReference type="PANTHER" id="PTHR42341">
    <property type="entry name" value="HYDROPHOBIN"/>
    <property type="match status" value="1"/>
</dbReference>
<dbReference type="Pfam" id="PF06766">
    <property type="entry name" value="Hydrophobin_2"/>
    <property type="match status" value="1"/>
</dbReference>
<comment type="subcellular location">
    <subcellularLocation>
        <location evidence="1">Cell envelope</location>
    </subcellularLocation>
</comment>
<name>A0A0F9XP07_TRIHA</name>
<dbReference type="InterPro" id="IPR010636">
    <property type="entry name" value="Class_II_hydrophobin"/>
</dbReference>
<accession>A0A0F9XP07</accession>
<sequence>MQFFAVAALLFTAAFAAPSTEAPAELARRNEAWCPRGLYAVPQCCDTDVVGVADLDCVVPPFAPSKCKSFHGACASIGRQPKCCVLPVAGLAVLCTDALPPAF</sequence>
<comment type="similarity">
    <text evidence="2">Belongs to the cerato-ulmin hydrophobin family.</text>
</comment>
<dbReference type="OMA" id="GQKARCC"/>
<gene>
    <name evidence="5" type="ORF">THAR02_01452</name>
</gene>
<reference evidence="6" key="1">
    <citation type="journal article" date="2015" name="Genome Announc.">
        <title>Draft whole-genome sequence of the biocontrol agent Trichoderma harzianum T6776.</title>
        <authorList>
            <person name="Baroncelli R."/>
            <person name="Piaggeschi G."/>
            <person name="Fiorini L."/>
            <person name="Bertolini E."/>
            <person name="Zapparata A."/>
            <person name="Pe M.E."/>
            <person name="Sarrocco S."/>
            <person name="Vannacci G."/>
        </authorList>
    </citation>
    <scope>NUCLEOTIDE SEQUENCE [LARGE SCALE GENOMIC DNA]</scope>
    <source>
        <strain evidence="6">T6776</strain>
    </source>
</reference>
<evidence type="ECO:0000313" key="5">
    <source>
        <dbReference type="EMBL" id="KKP06401.1"/>
    </source>
</evidence>
<dbReference type="OrthoDB" id="4500971at2759"/>
<dbReference type="InterPro" id="IPR036686">
    <property type="entry name" value="Class_II_Hydrophobin_sf"/>
</dbReference>
<keyword evidence="3" id="KW-1015">Disulfide bond</keyword>
<dbReference type="Gene3D" id="3.20.120.10">
    <property type="entry name" value="Hydrophobin"/>
    <property type="match status" value="1"/>
</dbReference>
<evidence type="ECO:0000256" key="4">
    <source>
        <dbReference type="SAM" id="SignalP"/>
    </source>
</evidence>
<dbReference type="AlphaFoldDB" id="A0A0F9XP07"/>
<keyword evidence="4" id="KW-0732">Signal</keyword>
<protein>
    <recommendedName>
        <fullName evidence="7">Hydrophobin</fullName>
    </recommendedName>
</protein>
<feature type="chain" id="PRO_5002529925" description="Hydrophobin" evidence="4">
    <location>
        <begin position="17"/>
        <end position="103"/>
    </location>
</feature>
<proteinExistence type="inferred from homology"/>
<comment type="caution">
    <text evidence="5">The sequence shown here is derived from an EMBL/GenBank/DDBJ whole genome shotgun (WGS) entry which is preliminary data.</text>
</comment>
<evidence type="ECO:0000256" key="1">
    <source>
        <dbReference type="ARBA" id="ARBA00004196"/>
    </source>
</evidence>
<dbReference type="CDD" id="cd23508">
    <property type="entry name" value="hydrophobin_II"/>
    <property type="match status" value="1"/>
</dbReference>
<evidence type="ECO:0000256" key="3">
    <source>
        <dbReference type="ARBA" id="ARBA00023157"/>
    </source>
</evidence>